<sequence>MSASLLFTGHMIDKPGRTTPRFPPELAQAGRKRIRAAISSYLKSGPESPVLGFASGARGGDILFHEECRAAGIATVIVLPFAPETFIRSSVELTGSDTGNWKRRFRRLWRSTPESMREVMDLPQDKEAYELCNQRLVARARAHGKVHLIALWDGKGGDGPGGTADMVANAGGTRDIFSPQSLKKRP</sequence>
<dbReference type="Gene3D" id="3.40.50.450">
    <property type="match status" value="1"/>
</dbReference>
<accession>A0A3M9X3H6</accession>
<evidence type="ECO:0000313" key="1">
    <source>
        <dbReference type="EMBL" id="RNJ42401.1"/>
    </source>
</evidence>
<dbReference type="Proteomes" id="UP000275436">
    <property type="component" value="Unassembled WGS sequence"/>
</dbReference>
<comment type="caution">
    <text evidence="1">The sequence shown here is derived from an EMBL/GenBank/DDBJ whole genome shotgun (WGS) entry which is preliminary data.</text>
</comment>
<gene>
    <name evidence="1" type="ORF">DNR46_28815</name>
</gene>
<evidence type="ECO:0008006" key="3">
    <source>
        <dbReference type="Google" id="ProtNLM"/>
    </source>
</evidence>
<dbReference type="EMBL" id="QKOD01000011">
    <property type="protein sequence ID" value="RNJ42401.1"/>
    <property type="molecule type" value="Genomic_DNA"/>
</dbReference>
<evidence type="ECO:0000313" key="2">
    <source>
        <dbReference type="Proteomes" id="UP000275436"/>
    </source>
</evidence>
<reference evidence="1 2" key="1">
    <citation type="journal article" date="2018" name="Mol. Plant Microbe Interact.">
        <title>Taxonomically Different Co-Microsymbionts of a Relict Legume, Oxytropis popoviana, Have Complementary Sets of Symbiotic Genes and Together Increase the Efficiency of Plant Nodulation.</title>
        <authorList>
            <person name="Safronova V."/>
            <person name="Belimov A."/>
            <person name="Sazanova A."/>
            <person name="Chirak E."/>
            <person name="Verkhozina A."/>
            <person name="Kuznetsova I."/>
            <person name="Andronov E."/>
            <person name="Puhalsky J."/>
            <person name="Tikhonovich I."/>
        </authorList>
    </citation>
    <scope>NUCLEOTIDE SEQUENCE [LARGE SCALE GENOMIC DNA]</scope>
    <source>
        <strain evidence="1 2">Opo-235</strain>
    </source>
</reference>
<organism evidence="1 2">
    <name type="scientific">Mesorhizobium japonicum</name>
    <dbReference type="NCBI Taxonomy" id="2066070"/>
    <lineage>
        <taxon>Bacteria</taxon>
        <taxon>Pseudomonadati</taxon>
        <taxon>Pseudomonadota</taxon>
        <taxon>Alphaproteobacteria</taxon>
        <taxon>Hyphomicrobiales</taxon>
        <taxon>Phyllobacteriaceae</taxon>
        <taxon>Mesorhizobium</taxon>
    </lineage>
</organism>
<dbReference type="AlphaFoldDB" id="A0A3M9X3H6"/>
<proteinExistence type="predicted"/>
<protein>
    <recommendedName>
        <fullName evidence="3">DUF1273 family protein</fullName>
    </recommendedName>
</protein>
<name>A0A3M9X3H6_9HYPH</name>